<dbReference type="KEGG" id="ccos:Pan44_35050"/>
<evidence type="ECO:0000313" key="2">
    <source>
        <dbReference type="Proteomes" id="UP000315700"/>
    </source>
</evidence>
<accession>A0A517SH75</accession>
<organism evidence="1 2">
    <name type="scientific">Caulifigura coniformis</name>
    <dbReference type="NCBI Taxonomy" id="2527983"/>
    <lineage>
        <taxon>Bacteria</taxon>
        <taxon>Pseudomonadati</taxon>
        <taxon>Planctomycetota</taxon>
        <taxon>Planctomycetia</taxon>
        <taxon>Planctomycetales</taxon>
        <taxon>Planctomycetaceae</taxon>
        <taxon>Caulifigura</taxon>
    </lineage>
</organism>
<dbReference type="InParanoid" id="A0A517SH75"/>
<keyword evidence="2" id="KW-1185">Reference proteome</keyword>
<evidence type="ECO:0000313" key="1">
    <source>
        <dbReference type="EMBL" id="QDT55462.1"/>
    </source>
</evidence>
<name>A0A517SH75_9PLAN</name>
<gene>
    <name evidence="1" type="ORF">Pan44_35050</name>
</gene>
<dbReference type="EMBL" id="CP036271">
    <property type="protein sequence ID" value="QDT55462.1"/>
    <property type="molecule type" value="Genomic_DNA"/>
</dbReference>
<sequence>MDDFEQKAAKRVVKKVAATPEEFALEKIAKDLRQCAPDDLEWLRRQLQKRLSEAPPSFVRPYRSAEILNHLGDPACVHFHIQQLLRPVTSIEFARSLGALEDRRRAEQLAGPGISDEVRRSLLFSFEKRLTSHDHHWRGIPEQLLSLCEVWAVPDIPSMLVGLWNESASLEVLERLCRPEVLPLLTTAHVAAVVTAFGSSAKGFSECREFLRMCAVLCHSEFEDVRVAAASAADQLLPLDGIWRNEKHDVLPYRKVWSSELTGFLQRLLARDPSPVHAAHAVRLLAEFKPEAVVALGDSFRLDPQQRIDLCERIALRLNGSKDKKALRFIQEAAKLDPPERRLRFAFMCRMVGGAAASESTVASLSNSLSQSDRNLLDLAPDGNAVAPFDQLLRDAGLLKKTLRKPLPEWTDRPPYSARHWTLNRMEALGLAVPIWFECDQKVGRHDQAMLKLARLLKPQLGKATAKQSLQAHRNQMVLLSVSFECERGLCTLDFETSEKCLNVSPLYNAINWMLHREKLPERIVPVEEACYVAGVPERIHELGERFGWKITEPMKRIAEGHLKAIESKDWKAST</sequence>
<dbReference type="RefSeq" id="WP_145031275.1">
    <property type="nucleotide sequence ID" value="NZ_CP036271.1"/>
</dbReference>
<dbReference type="Proteomes" id="UP000315700">
    <property type="component" value="Chromosome"/>
</dbReference>
<dbReference type="AlphaFoldDB" id="A0A517SH75"/>
<reference evidence="1 2" key="1">
    <citation type="submission" date="2019-02" db="EMBL/GenBank/DDBJ databases">
        <title>Deep-cultivation of Planctomycetes and their phenomic and genomic characterization uncovers novel biology.</title>
        <authorList>
            <person name="Wiegand S."/>
            <person name="Jogler M."/>
            <person name="Boedeker C."/>
            <person name="Pinto D."/>
            <person name="Vollmers J."/>
            <person name="Rivas-Marin E."/>
            <person name="Kohn T."/>
            <person name="Peeters S.H."/>
            <person name="Heuer A."/>
            <person name="Rast P."/>
            <person name="Oberbeckmann S."/>
            <person name="Bunk B."/>
            <person name="Jeske O."/>
            <person name="Meyerdierks A."/>
            <person name="Storesund J.E."/>
            <person name="Kallscheuer N."/>
            <person name="Luecker S."/>
            <person name="Lage O.M."/>
            <person name="Pohl T."/>
            <person name="Merkel B.J."/>
            <person name="Hornburger P."/>
            <person name="Mueller R.-W."/>
            <person name="Bruemmer F."/>
            <person name="Labrenz M."/>
            <person name="Spormann A.M."/>
            <person name="Op den Camp H."/>
            <person name="Overmann J."/>
            <person name="Amann R."/>
            <person name="Jetten M.S.M."/>
            <person name="Mascher T."/>
            <person name="Medema M.H."/>
            <person name="Devos D.P."/>
            <person name="Kaster A.-K."/>
            <person name="Ovreas L."/>
            <person name="Rohde M."/>
            <person name="Galperin M.Y."/>
            <person name="Jogler C."/>
        </authorList>
    </citation>
    <scope>NUCLEOTIDE SEQUENCE [LARGE SCALE GENOMIC DNA]</scope>
    <source>
        <strain evidence="1 2">Pan44</strain>
    </source>
</reference>
<proteinExistence type="predicted"/>
<protein>
    <submittedName>
        <fullName evidence="1">Uncharacterized protein</fullName>
    </submittedName>
</protein>